<evidence type="ECO:0000313" key="2">
    <source>
        <dbReference type="Proteomes" id="UP001396334"/>
    </source>
</evidence>
<gene>
    <name evidence="1" type="ORF">V6N11_074432</name>
</gene>
<organism evidence="1 2">
    <name type="scientific">Hibiscus sabdariffa</name>
    <name type="common">roselle</name>
    <dbReference type="NCBI Taxonomy" id="183260"/>
    <lineage>
        <taxon>Eukaryota</taxon>
        <taxon>Viridiplantae</taxon>
        <taxon>Streptophyta</taxon>
        <taxon>Embryophyta</taxon>
        <taxon>Tracheophyta</taxon>
        <taxon>Spermatophyta</taxon>
        <taxon>Magnoliopsida</taxon>
        <taxon>eudicotyledons</taxon>
        <taxon>Gunneridae</taxon>
        <taxon>Pentapetalae</taxon>
        <taxon>rosids</taxon>
        <taxon>malvids</taxon>
        <taxon>Malvales</taxon>
        <taxon>Malvaceae</taxon>
        <taxon>Malvoideae</taxon>
        <taxon>Hibiscus</taxon>
    </lineage>
</organism>
<accession>A0ABR2R3I7</accession>
<name>A0ABR2R3I7_9ROSI</name>
<evidence type="ECO:0000313" key="1">
    <source>
        <dbReference type="EMBL" id="KAK9007511.1"/>
    </source>
</evidence>
<reference evidence="1 2" key="1">
    <citation type="journal article" date="2024" name="G3 (Bethesda)">
        <title>Genome assembly of Hibiscus sabdariffa L. provides insights into metabolisms of medicinal natural products.</title>
        <authorList>
            <person name="Kim T."/>
        </authorList>
    </citation>
    <scope>NUCLEOTIDE SEQUENCE [LARGE SCALE GENOMIC DNA]</scope>
    <source>
        <strain evidence="1">TK-2024</strain>
        <tissue evidence="1">Old leaves</tissue>
    </source>
</reference>
<protein>
    <submittedName>
        <fullName evidence="1">Uncharacterized protein</fullName>
    </submittedName>
</protein>
<sequence>MGGVSATVIGTRTGIKALLQITANASAPPVEAASSAVRFLFFSSITAVGSSVENPSGFVGCGDGFWSFRNCLNRLPLEAAIFIPRFEKQSEDSRGIGKDFSVWQLGMV</sequence>
<comment type="caution">
    <text evidence="1">The sequence shown here is derived from an EMBL/GenBank/DDBJ whole genome shotgun (WGS) entry which is preliminary data.</text>
</comment>
<proteinExistence type="predicted"/>
<dbReference type="Proteomes" id="UP001396334">
    <property type="component" value="Unassembled WGS sequence"/>
</dbReference>
<dbReference type="EMBL" id="JBBPBN010000026">
    <property type="protein sequence ID" value="KAK9007511.1"/>
    <property type="molecule type" value="Genomic_DNA"/>
</dbReference>
<keyword evidence="2" id="KW-1185">Reference proteome</keyword>